<feature type="domain" description="Peptidase M10 metallopeptidase" evidence="8">
    <location>
        <begin position="81"/>
        <end position="188"/>
    </location>
</feature>
<protein>
    <submittedName>
        <fullName evidence="10">M10 family metallopeptidase C-terminal domain-containing protein</fullName>
    </submittedName>
</protein>
<keyword evidence="11" id="KW-1185">Reference proteome</keyword>
<evidence type="ECO:0000259" key="9">
    <source>
        <dbReference type="Pfam" id="PF08548"/>
    </source>
</evidence>
<comment type="caution">
    <text evidence="10">The sequence shown here is derived from an EMBL/GenBank/DDBJ whole genome shotgun (WGS) entry which is preliminary data.</text>
</comment>
<keyword evidence="6" id="KW-0378">Hydrolase</keyword>
<proteinExistence type="predicted"/>
<evidence type="ECO:0000259" key="8">
    <source>
        <dbReference type="Pfam" id="PF00413"/>
    </source>
</evidence>
<dbReference type="EMBL" id="JAHOPB010000001">
    <property type="protein sequence ID" value="MBU8874597.1"/>
    <property type="molecule type" value="Genomic_DNA"/>
</dbReference>
<dbReference type="InterPro" id="IPR013858">
    <property type="entry name" value="Peptidase_M10B_C"/>
</dbReference>
<dbReference type="Pfam" id="PF00413">
    <property type="entry name" value="Peptidase_M10"/>
    <property type="match status" value="1"/>
</dbReference>
<keyword evidence="7" id="KW-0862">Zinc</keyword>
<keyword evidence="2" id="KW-0964">Secreted</keyword>
<keyword evidence="4" id="KW-0479">Metal-binding</keyword>
<dbReference type="Proteomes" id="UP000727907">
    <property type="component" value="Unassembled WGS sequence"/>
</dbReference>
<organism evidence="10 11">
    <name type="scientific">Reyranella humidisoli</name>
    <dbReference type="NCBI Taxonomy" id="2849149"/>
    <lineage>
        <taxon>Bacteria</taxon>
        <taxon>Pseudomonadati</taxon>
        <taxon>Pseudomonadota</taxon>
        <taxon>Alphaproteobacteria</taxon>
        <taxon>Hyphomicrobiales</taxon>
        <taxon>Reyranellaceae</taxon>
        <taxon>Reyranella</taxon>
    </lineage>
</organism>
<evidence type="ECO:0000256" key="4">
    <source>
        <dbReference type="ARBA" id="ARBA00022723"/>
    </source>
</evidence>
<evidence type="ECO:0000256" key="3">
    <source>
        <dbReference type="ARBA" id="ARBA00022670"/>
    </source>
</evidence>
<reference evidence="10 11" key="1">
    <citation type="submission" date="2021-06" db="EMBL/GenBank/DDBJ databases">
        <authorList>
            <person name="Lee D.H."/>
        </authorList>
    </citation>
    <scope>NUCLEOTIDE SEQUENCE [LARGE SCALE GENOMIC DNA]</scope>
    <source>
        <strain evidence="10 11">MMS21-HV4-11</strain>
    </source>
</reference>
<comment type="subcellular location">
    <subcellularLocation>
        <location evidence="1">Secreted</location>
    </subcellularLocation>
</comment>
<evidence type="ECO:0000256" key="6">
    <source>
        <dbReference type="ARBA" id="ARBA00022801"/>
    </source>
</evidence>
<dbReference type="Pfam" id="PF08548">
    <property type="entry name" value="Peptidase_M10_C"/>
    <property type="match status" value="1"/>
</dbReference>
<gene>
    <name evidence="10" type="ORF">KQ910_12555</name>
</gene>
<name>A0ABS6IJ19_9HYPH</name>
<keyword evidence="5" id="KW-0677">Repeat</keyword>
<evidence type="ECO:0000256" key="1">
    <source>
        <dbReference type="ARBA" id="ARBA00004613"/>
    </source>
</evidence>
<dbReference type="Pfam" id="PF00353">
    <property type="entry name" value="HemolysinCabind"/>
    <property type="match status" value="4"/>
</dbReference>
<dbReference type="RefSeq" id="WP_216960414.1">
    <property type="nucleotide sequence ID" value="NZ_JAHOPB010000001.1"/>
</dbReference>
<dbReference type="InterPro" id="IPR001343">
    <property type="entry name" value="Hemolysn_Ca-bd"/>
</dbReference>
<dbReference type="InterPro" id="IPR001818">
    <property type="entry name" value="Pept_M10_metallopeptidase"/>
</dbReference>
<evidence type="ECO:0000313" key="11">
    <source>
        <dbReference type="Proteomes" id="UP000727907"/>
    </source>
</evidence>
<evidence type="ECO:0000256" key="7">
    <source>
        <dbReference type="ARBA" id="ARBA00022833"/>
    </source>
</evidence>
<accession>A0ABS6IJ19</accession>
<feature type="domain" description="Peptidase M10 serralysin C-terminal" evidence="9">
    <location>
        <begin position="626"/>
        <end position="782"/>
    </location>
</feature>
<evidence type="ECO:0000313" key="10">
    <source>
        <dbReference type="EMBL" id="MBU8874597.1"/>
    </source>
</evidence>
<evidence type="ECO:0000256" key="5">
    <source>
        <dbReference type="ARBA" id="ARBA00022737"/>
    </source>
</evidence>
<evidence type="ECO:0000256" key="2">
    <source>
        <dbReference type="ARBA" id="ARBA00022525"/>
    </source>
</evidence>
<sequence length="794" mass="82986">MAAVYNTPKGGLYGGPFDSSGLEPNVRAVLMDYRWTTAYGGDTAATLATFSFPKSAQDYLVVPGYPRVEQVSEFSPMNQYEKDATRIAFNLVSSYTQLKFTEVASGLATDATFRLARDISMSISNFPPNEGTYSASDSRAAGDTFIGKDNGWIVPEPGEVPIFFGTDQFTTIMHEMGHSFGLKHGHDDSFNGKLADARDDVEFSIMTYAAYIGADVGGAEPAHIGSSAQSYMMYDIAALQAYYGANFDAVGVARTYTWDNSTGQQYINGSVAANTGTTATGKIFSTVWTQGATTTYDLSNFSGNQVDDLRAGQWLNFSKAQIADLNMNAAPGTTAYNNLANGNIYNTLLYNADTRSLIGNLITGAGNDQITGNELNNILTANGGNDGLNGGGGIDVLYAGDGDDSLAGGTAIGGVNQLWGGKDTDTVTYEAQTVVVYVDLGAGAGYLKEDGVLVLTDALDSIENATGGSNNDTLIGDEGNNFLDGGAGQNALYGLDGNDSFAGGTATGGTNQLWGGEGTNTVDYTDMAAAVRVDLGAGAGYVLSGSVFVLADQMSNIDNAIGGAGNDRLIGDGGNNRLEGGLGSNALYGLGGDDTFVGGLAAGLGKTADPDADPVYPPAADIDVSQLWGGTGVNTVDYSAQTRSVYVDLAQQLGWVWYKGVLTLTDQMNSIQNAMGGTIGDTLIGNGAINYFEGLGGADKLYAGGGVVTFGYQSYDDSNLETGYDTIVDFILGTDKIDLTALNKDFEHVWIENAGTSHSVYVVQTPGEFNILTDLAISISSTVAGQLTEQDFLF</sequence>
<keyword evidence="3" id="KW-0645">Protease</keyword>